<accession>A0A2M7TH36</accession>
<dbReference type="Proteomes" id="UP000228920">
    <property type="component" value="Unassembled WGS sequence"/>
</dbReference>
<evidence type="ECO:0008006" key="3">
    <source>
        <dbReference type="Google" id="ProtNLM"/>
    </source>
</evidence>
<proteinExistence type="predicted"/>
<protein>
    <recommendedName>
        <fullName evidence="3">Glycosyl transferase</fullName>
    </recommendedName>
</protein>
<comment type="caution">
    <text evidence="1">The sequence shown here is derived from an EMBL/GenBank/DDBJ whole genome shotgun (WGS) entry which is preliminary data.</text>
</comment>
<dbReference type="InterPro" id="IPR029044">
    <property type="entry name" value="Nucleotide-diphossugar_trans"/>
</dbReference>
<dbReference type="GO" id="GO:0006487">
    <property type="term" value="P:protein N-linked glycosylation"/>
    <property type="evidence" value="ECO:0007669"/>
    <property type="project" value="TreeGrafter"/>
</dbReference>
<dbReference type="AlphaFoldDB" id="A0A2M7TH36"/>
<dbReference type="PANTHER" id="PTHR10859:SF91">
    <property type="entry name" value="DOLICHYL-PHOSPHATE BETA-GLUCOSYLTRANSFERASE"/>
    <property type="match status" value="1"/>
</dbReference>
<dbReference type="Gene3D" id="3.90.550.10">
    <property type="entry name" value="Spore Coat Polysaccharide Biosynthesis Protein SpsA, Chain A"/>
    <property type="match status" value="1"/>
</dbReference>
<dbReference type="SUPFAM" id="SSF53448">
    <property type="entry name" value="Nucleotide-diphospho-sugar transferases"/>
    <property type="match status" value="1"/>
</dbReference>
<evidence type="ECO:0000313" key="1">
    <source>
        <dbReference type="EMBL" id="PIZ45469.1"/>
    </source>
</evidence>
<sequence length="147" mass="16709">DIIGFTDPDGATLAVEFTKLLAKMEECDMAIGSRWLPLSQILPRQSILRQINSRLFNLFVRAFLSLPFTDTQCGAKVIKKSVYEKVKAHLTQKEFSFDVDLIHKVLRAGHTVCEVPIVWKHVEGGSTFKPFRSGIRAVRDVWQLRHG</sequence>
<gene>
    <name evidence="1" type="ORF">COY32_05250</name>
</gene>
<dbReference type="EMBL" id="PFNL01000136">
    <property type="protein sequence ID" value="PIZ45469.1"/>
    <property type="molecule type" value="Genomic_DNA"/>
</dbReference>
<evidence type="ECO:0000313" key="2">
    <source>
        <dbReference type="Proteomes" id="UP000228920"/>
    </source>
</evidence>
<name>A0A2M7TH36_UNCKA</name>
<feature type="non-terminal residue" evidence="1">
    <location>
        <position position="1"/>
    </location>
</feature>
<dbReference type="PANTHER" id="PTHR10859">
    <property type="entry name" value="GLYCOSYL TRANSFERASE"/>
    <property type="match status" value="1"/>
</dbReference>
<organism evidence="1 2">
    <name type="scientific">candidate division WWE3 bacterium CG_4_10_14_0_2_um_filter_41_14</name>
    <dbReference type="NCBI Taxonomy" id="1975072"/>
    <lineage>
        <taxon>Bacteria</taxon>
        <taxon>Katanobacteria</taxon>
    </lineage>
</organism>
<reference evidence="2" key="1">
    <citation type="submission" date="2017-09" db="EMBL/GenBank/DDBJ databases">
        <title>Depth-based differentiation of microbial function through sediment-hosted aquifers and enrichment of novel symbionts in the deep terrestrial subsurface.</title>
        <authorList>
            <person name="Probst A.J."/>
            <person name="Ladd B."/>
            <person name="Jarett J.K."/>
            <person name="Geller-Mcgrath D.E."/>
            <person name="Sieber C.M.K."/>
            <person name="Emerson J.B."/>
            <person name="Anantharaman K."/>
            <person name="Thomas B.C."/>
            <person name="Malmstrom R."/>
            <person name="Stieglmeier M."/>
            <person name="Klingl A."/>
            <person name="Woyke T."/>
            <person name="Ryan C.M."/>
            <person name="Banfield J.F."/>
        </authorList>
    </citation>
    <scope>NUCLEOTIDE SEQUENCE [LARGE SCALE GENOMIC DNA]</scope>
</reference>